<feature type="transmembrane region" description="Helical" evidence="5">
    <location>
        <begin position="31"/>
        <end position="50"/>
    </location>
</feature>
<dbReference type="PANTHER" id="PTHR37306:SF1">
    <property type="entry name" value="COLICIN V PRODUCTION PROTEIN"/>
    <property type="match status" value="1"/>
</dbReference>
<dbReference type="GO" id="GO:0016020">
    <property type="term" value="C:membrane"/>
    <property type="evidence" value="ECO:0007669"/>
    <property type="project" value="UniProtKB-SubCell"/>
</dbReference>
<reference evidence="6 7" key="1">
    <citation type="journal article" date="2015" name="Nature">
        <title>rRNA introns, odd ribosomes, and small enigmatic genomes across a large radiation of phyla.</title>
        <authorList>
            <person name="Brown C.T."/>
            <person name="Hug L.A."/>
            <person name="Thomas B.C."/>
            <person name="Sharon I."/>
            <person name="Castelle C.J."/>
            <person name="Singh A."/>
            <person name="Wilkins M.J."/>
            <person name="Williams K.H."/>
            <person name="Banfield J.F."/>
        </authorList>
    </citation>
    <scope>NUCLEOTIDE SEQUENCE [LARGE SCALE GENOMIC DNA]</scope>
</reference>
<dbReference type="PANTHER" id="PTHR37306">
    <property type="entry name" value="COLICIN V PRODUCTION PROTEIN"/>
    <property type="match status" value="1"/>
</dbReference>
<feature type="transmembrane region" description="Helical" evidence="5">
    <location>
        <begin position="62"/>
        <end position="85"/>
    </location>
</feature>
<proteinExistence type="predicted"/>
<evidence type="ECO:0000256" key="5">
    <source>
        <dbReference type="SAM" id="Phobius"/>
    </source>
</evidence>
<feature type="transmembrane region" description="Helical" evidence="5">
    <location>
        <begin position="7"/>
        <end position="25"/>
    </location>
</feature>
<accession>A0A0G0RMM7</accession>
<gene>
    <name evidence="6" type="ORF">UT42_C0016G0011</name>
</gene>
<evidence type="ECO:0000256" key="1">
    <source>
        <dbReference type="ARBA" id="ARBA00004141"/>
    </source>
</evidence>
<dbReference type="Pfam" id="PF02674">
    <property type="entry name" value="Colicin_V"/>
    <property type="match status" value="1"/>
</dbReference>
<feature type="transmembrane region" description="Helical" evidence="5">
    <location>
        <begin position="105"/>
        <end position="126"/>
    </location>
</feature>
<comment type="subcellular location">
    <subcellularLocation>
        <location evidence="1">Membrane</location>
        <topology evidence="1">Multi-pass membrane protein</topology>
    </subcellularLocation>
</comment>
<sequence>MIIFDAVLLLALAGFVFYGLFFGFIKTLGSLVGVVVGAWAAGQWYLNFYGWTNNLFFGHENLGKIISFIIVFVLVNRIVGFLFVFLDKLFHLLTIIPFLKTINRLAGAIFGLIEGGLVLGLLLYVASRYTLVGHWTANLLAGSKMAPWLLKFTDVLTPLLPELLKQLKSII</sequence>
<dbReference type="AlphaFoldDB" id="A0A0G0RMM7"/>
<keyword evidence="3 5" id="KW-1133">Transmembrane helix</keyword>
<keyword evidence="4 5" id="KW-0472">Membrane</keyword>
<evidence type="ECO:0000256" key="2">
    <source>
        <dbReference type="ARBA" id="ARBA00022692"/>
    </source>
</evidence>
<protein>
    <submittedName>
        <fullName evidence="6">Colicin V production protein</fullName>
    </submittedName>
</protein>
<organism evidence="6 7">
    <name type="scientific">Candidatus Falkowbacteria bacterium GW2011_GWA2_39_24</name>
    <dbReference type="NCBI Taxonomy" id="1618634"/>
    <lineage>
        <taxon>Bacteria</taxon>
        <taxon>Candidatus Falkowiibacteriota</taxon>
    </lineage>
</organism>
<evidence type="ECO:0000256" key="4">
    <source>
        <dbReference type="ARBA" id="ARBA00023136"/>
    </source>
</evidence>
<evidence type="ECO:0000256" key="3">
    <source>
        <dbReference type="ARBA" id="ARBA00022989"/>
    </source>
</evidence>
<name>A0A0G0RMM7_9BACT</name>
<dbReference type="GO" id="GO:0009403">
    <property type="term" value="P:toxin biosynthetic process"/>
    <property type="evidence" value="ECO:0007669"/>
    <property type="project" value="InterPro"/>
</dbReference>
<comment type="caution">
    <text evidence="6">The sequence shown here is derived from an EMBL/GenBank/DDBJ whole genome shotgun (WGS) entry which is preliminary data.</text>
</comment>
<evidence type="ECO:0000313" key="7">
    <source>
        <dbReference type="Proteomes" id="UP000034048"/>
    </source>
</evidence>
<keyword evidence="2 5" id="KW-0812">Transmembrane</keyword>
<dbReference type="InterPro" id="IPR003825">
    <property type="entry name" value="Colicin-V_CvpA"/>
</dbReference>
<evidence type="ECO:0000313" key="6">
    <source>
        <dbReference type="EMBL" id="KKR14872.1"/>
    </source>
</evidence>
<dbReference type="EMBL" id="LBWS01000016">
    <property type="protein sequence ID" value="KKR14872.1"/>
    <property type="molecule type" value="Genomic_DNA"/>
</dbReference>
<dbReference type="Proteomes" id="UP000034048">
    <property type="component" value="Unassembled WGS sequence"/>
</dbReference>